<dbReference type="Pfam" id="PF07992">
    <property type="entry name" value="Pyr_redox_2"/>
    <property type="match status" value="1"/>
</dbReference>
<dbReference type="EMBL" id="JAACJP010000002">
    <property type="protein sequence ID" value="KAF5386925.1"/>
    <property type="molecule type" value="Genomic_DNA"/>
</dbReference>
<keyword evidence="3" id="KW-0560">Oxidoreductase</keyword>
<gene>
    <name evidence="5" type="ORF">D9615_001925</name>
</gene>
<proteinExistence type="predicted"/>
<keyword evidence="2" id="KW-0274">FAD</keyword>
<dbReference type="AlphaFoldDB" id="A0A8H5HPS5"/>
<evidence type="ECO:0000313" key="5">
    <source>
        <dbReference type="EMBL" id="KAF5386925.1"/>
    </source>
</evidence>
<dbReference type="Proteomes" id="UP000565441">
    <property type="component" value="Unassembled WGS sequence"/>
</dbReference>
<keyword evidence="1" id="KW-0285">Flavoprotein</keyword>
<evidence type="ECO:0000256" key="2">
    <source>
        <dbReference type="ARBA" id="ARBA00022827"/>
    </source>
</evidence>
<dbReference type="InterPro" id="IPR036188">
    <property type="entry name" value="FAD/NAD-bd_sf"/>
</dbReference>
<name>A0A8H5HPS5_9AGAR</name>
<protein>
    <recommendedName>
        <fullName evidence="4">FAD/NAD(P)-binding domain-containing protein</fullName>
    </recommendedName>
</protein>
<dbReference type="InterPro" id="IPR023753">
    <property type="entry name" value="FAD/NAD-binding_dom"/>
</dbReference>
<feature type="domain" description="FAD/NAD(P)-binding" evidence="4">
    <location>
        <begin position="7"/>
        <end position="237"/>
    </location>
</feature>
<organism evidence="5 6">
    <name type="scientific">Tricholomella constricta</name>
    <dbReference type="NCBI Taxonomy" id="117010"/>
    <lineage>
        <taxon>Eukaryota</taxon>
        <taxon>Fungi</taxon>
        <taxon>Dikarya</taxon>
        <taxon>Basidiomycota</taxon>
        <taxon>Agaricomycotina</taxon>
        <taxon>Agaricomycetes</taxon>
        <taxon>Agaricomycetidae</taxon>
        <taxon>Agaricales</taxon>
        <taxon>Tricholomatineae</taxon>
        <taxon>Lyophyllaceae</taxon>
        <taxon>Tricholomella</taxon>
    </lineage>
</organism>
<evidence type="ECO:0000256" key="3">
    <source>
        <dbReference type="ARBA" id="ARBA00023002"/>
    </source>
</evidence>
<accession>A0A8H5HPS5</accession>
<keyword evidence="6" id="KW-1185">Reference proteome</keyword>
<dbReference type="GO" id="GO:0016491">
    <property type="term" value="F:oxidoreductase activity"/>
    <property type="evidence" value="ECO:0007669"/>
    <property type="project" value="UniProtKB-KW"/>
</dbReference>
<evidence type="ECO:0000256" key="1">
    <source>
        <dbReference type="ARBA" id="ARBA00022630"/>
    </source>
</evidence>
<dbReference type="OrthoDB" id="2915840at2759"/>
<reference evidence="5 6" key="1">
    <citation type="journal article" date="2020" name="ISME J.">
        <title>Uncovering the hidden diversity of litter-decomposition mechanisms in mushroom-forming fungi.</title>
        <authorList>
            <person name="Floudas D."/>
            <person name="Bentzer J."/>
            <person name="Ahren D."/>
            <person name="Johansson T."/>
            <person name="Persson P."/>
            <person name="Tunlid A."/>
        </authorList>
    </citation>
    <scope>NUCLEOTIDE SEQUENCE [LARGE SCALE GENOMIC DNA]</scope>
    <source>
        <strain evidence="5 6">CBS 661.87</strain>
    </source>
</reference>
<sequence length="570" mass="63388">MAEAGIVCIIGAGAAGLVTAQILLKDGFDVQIITRDKSVGGVWARERIYPGLNLNNVHGEFRFSSLFMPPPSKAEESGGRLTGDDLCAYMETFANMFLDGKIRFETEVLGIRRSPSGSWFVTTEDRRSADQQVLEFSRIVLCTGGCSNPNIPGYLSPVEAEKSRFRGLVFHSTKFRDHLDALLQKEKPAVPGESVDGGSIVVVGGGKSAQDIAACLTNFGRKVAVVFETTDAILAVSSPLPDFIRKSRFLGILSPHIELKTRLERFLHTTWLGSKIVHFIWDKITSSSLDVYSVPKNSPLRNAHSMFWGIRTNDEGAYRANSFHGLVSSGKIELVAPARVQGFGDDGRSLTLNNGKILPADVVILATGYTSSWTNIFDDETAAELGISRHPPLMKVADTWNYTSLNNPPSSRPDNEQWASSIYRGIVPAKNLDKRDFAINGAVFTTNNGYAFEVTAHWISSYFLRDNMRLPSSAEEALASAERNSAWMRKRFPDMLLWVNESYSSGLAFWTWPQLVDELLEDMRLPSMRSGGNWLTWPFKVIDLKEIANVGDQRRLRRMPHQENLNLKED</sequence>
<dbReference type="PANTHER" id="PTHR23023">
    <property type="entry name" value="DIMETHYLANILINE MONOOXYGENASE"/>
    <property type="match status" value="1"/>
</dbReference>
<dbReference type="PRINTS" id="PR00411">
    <property type="entry name" value="PNDRDTASEI"/>
</dbReference>
<dbReference type="SUPFAM" id="SSF51905">
    <property type="entry name" value="FAD/NAD(P)-binding domain"/>
    <property type="match status" value="2"/>
</dbReference>
<evidence type="ECO:0000313" key="6">
    <source>
        <dbReference type="Proteomes" id="UP000565441"/>
    </source>
</evidence>
<dbReference type="InterPro" id="IPR050346">
    <property type="entry name" value="FMO-like"/>
</dbReference>
<evidence type="ECO:0000259" key="4">
    <source>
        <dbReference type="Pfam" id="PF07992"/>
    </source>
</evidence>
<dbReference type="Gene3D" id="3.50.50.60">
    <property type="entry name" value="FAD/NAD(P)-binding domain"/>
    <property type="match status" value="2"/>
</dbReference>
<comment type="caution">
    <text evidence="5">The sequence shown here is derived from an EMBL/GenBank/DDBJ whole genome shotgun (WGS) entry which is preliminary data.</text>
</comment>